<dbReference type="GO" id="GO:0005789">
    <property type="term" value="C:endoplasmic reticulum membrane"/>
    <property type="evidence" value="ECO:0007669"/>
    <property type="project" value="UniProtKB-SubCell"/>
</dbReference>
<evidence type="ECO:0000256" key="15">
    <source>
        <dbReference type="ARBA" id="ARBA00029567"/>
    </source>
</evidence>
<dbReference type="UniPathway" id="UPA00378"/>
<proteinExistence type="inferred from homology"/>
<evidence type="ECO:0000256" key="10">
    <source>
        <dbReference type="ARBA" id="ARBA00022723"/>
    </source>
</evidence>
<comment type="similarity">
    <text evidence="4">Belongs to the glycosyltransferase 4 family.</text>
</comment>
<comment type="pathway">
    <text evidence="3">Protein modification; protein glycosylation.</text>
</comment>
<dbReference type="GO" id="GO:0016757">
    <property type="term" value="F:glycosyltransferase activity"/>
    <property type="evidence" value="ECO:0007669"/>
    <property type="project" value="UniProtKB-KW"/>
</dbReference>
<evidence type="ECO:0000256" key="2">
    <source>
        <dbReference type="ARBA" id="ARBA00004477"/>
    </source>
</evidence>
<reference evidence="20" key="1">
    <citation type="journal article" date="2020" name="J. Eukaryot. Microbiol.">
        <title>De novo Sequencing, Assembly and Annotation of the Transcriptome for the Free-Living Testate Amoeba Arcella intermedia.</title>
        <authorList>
            <person name="Ribeiro G.M."/>
            <person name="Porfirio-Sousa A.L."/>
            <person name="Maurer-Alcala X.X."/>
            <person name="Katz L.A."/>
            <person name="Lahr D.J.G."/>
        </authorList>
    </citation>
    <scope>NUCLEOTIDE SEQUENCE</scope>
</reference>
<accession>A0A6B2LD20</accession>
<feature type="transmembrane region" description="Helical" evidence="19">
    <location>
        <begin position="230"/>
        <end position="248"/>
    </location>
</feature>
<dbReference type="PANTHER" id="PTHR10571">
    <property type="entry name" value="UDP-N-ACETYLGLUCOSAMINE--DOLICHYL-PHOSPHATE N-ACETYLGLUCOSAMINEPHOSPHOTRANSFERASE"/>
    <property type="match status" value="1"/>
</dbReference>
<feature type="transmembrane region" description="Helical" evidence="19">
    <location>
        <begin position="117"/>
        <end position="135"/>
    </location>
</feature>
<evidence type="ECO:0000256" key="7">
    <source>
        <dbReference type="ARBA" id="ARBA00022676"/>
    </source>
</evidence>
<keyword evidence="10" id="KW-0479">Metal-binding</keyword>
<keyword evidence="8" id="KW-0808">Transferase</keyword>
<comment type="function">
    <text evidence="17">UDP-N-acetylglucosamine--dolichyl-phosphate N-acetylglucosaminephosphotransferase that operates in the biosynthetic pathway of dolichol-linked oligosaccharides, the glycan precursors employed in protein asparagine (N)-glycosylation. The assembly of dolichol-linked oligosaccharides begins on the cytosolic side of the endoplasmic reticulum membrane and finishes in its lumen. The sequential addition of sugars to dolichol pyrophosphate produces dolichol-linked oligosaccharides containing fourteen sugars, including two GlcNAcs, nine mannoses and three glucoses. Once assembled, the oligosaccharide is transferred from the lipid to nascent proteins by oligosaccharyltransferases. Catalyzes the initial step of dolichol-linked oligosaccharide biosynthesis, transfering GlcNAc-1-P from cytosolic UDP-GlcNAc onto the carrier lipid dolichyl phosphate (P-dolichol), yielding GlcNAc-P-P-dolichol embedded in the cytoplasmic leaflet of the endoplasmic reticulum membrane.</text>
</comment>
<feature type="transmembrane region" description="Helical" evidence="19">
    <location>
        <begin position="17"/>
        <end position="38"/>
    </location>
</feature>
<dbReference type="CDD" id="cd06855">
    <property type="entry name" value="GT_GPT_euk"/>
    <property type="match status" value="1"/>
</dbReference>
<keyword evidence="14 19" id="KW-0472">Membrane</keyword>
<evidence type="ECO:0000256" key="14">
    <source>
        <dbReference type="ARBA" id="ARBA00023136"/>
    </source>
</evidence>
<dbReference type="AlphaFoldDB" id="A0A6B2LD20"/>
<dbReference type="PANTHER" id="PTHR10571:SF0">
    <property type="entry name" value="UDP-N-ACETYLGLUCOSAMINE--DOLICHYL-PHOSPHATE N-ACETYLGLUCOSAMINEPHOSPHOTRANSFERASE"/>
    <property type="match status" value="1"/>
</dbReference>
<protein>
    <recommendedName>
        <fullName evidence="6">UDP-N-acetylglucosamine--dolichyl-phosphate N-acetylglucosaminephosphotransferase</fullName>
        <ecNumber evidence="5">2.7.8.15</ecNumber>
    </recommendedName>
    <alternativeName>
        <fullName evidence="15">GlcNAc-1-P transferase</fullName>
    </alternativeName>
    <alternativeName>
        <fullName evidence="16">N-acetylglucosamine-1-phosphate transferase</fullName>
    </alternativeName>
</protein>
<evidence type="ECO:0000256" key="13">
    <source>
        <dbReference type="ARBA" id="ARBA00022989"/>
    </source>
</evidence>
<dbReference type="InterPro" id="IPR000715">
    <property type="entry name" value="Glycosyl_transferase_4"/>
</dbReference>
<sequence length="267" mass="30093">MFMLFLGFADDVLDLRWSIKICLSFLAILPLLVSYSGPTNIIVPKPFRPLLGLDVELSYFYHLYMAFIAVFCTNSINIYAGINGLESTQSLLIAMAILVHNFLELQGPYRDAHLSSIFFILPFLATTSGLVYFNWYPSKVFVGDSFTYFSGMTLAVVSIMGHFSKTLLLLFLPQLINFVLSLPQLFGIIHCPRHRVPTFNPKTGKLENSKNLTLLNAFLFLFGPTHEETLVIRLSIFQILCCALAFAVRYSHAMTNIFYDSGATKLP</sequence>
<keyword evidence="12" id="KW-0460">Magnesium</keyword>
<dbReference type="GO" id="GO:0046872">
    <property type="term" value="F:metal ion binding"/>
    <property type="evidence" value="ECO:0007669"/>
    <property type="project" value="UniProtKB-KW"/>
</dbReference>
<evidence type="ECO:0000256" key="3">
    <source>
        <dbReference type="ARBA" id="ARBA00004922"/>
    </source>
</evidence>
<comment type="cofactor">
    <cofactor evidence="1">
        <name>Mg(2+)</name>
        <dbReference type="ChEBI" id="CHEBI:18420"/>
    </cofactor>
</comment>
<dbReference type="GO" id="GO:0006488">
    <property type="term" value="P:dolichol-linked oligosaccharide biosynthetic process"/>
    <property type="evidence" value="ECO:0007669"/>
    <property type="project" value="InterPro"/>
</dbReference>
<evidence type="ECO:0000256" key="1">
    <source>
        <dbReference type="ARBA" id="ARBA00001946"/>
    </source>
</evidence>
<evidence type="ECO:0000256" key="5">
    <source>
        <dbReference type="ARBA" id="ARBA00013225"/>
    </source>
</evidence>
<keyword evidence="13 19" id="KW-1133">Transmembrane helix</keyword>
<evidence type="ECO:0000256" key="11">
    <source>
        <dbReference type="ARBA" id="ARBA00022824"/>
    </source>
</evidence>
<evidence type="ECO:0000256" key="19">
    <source>
        <dbReference type="SAM" id="Phobius"/>
    </source>
</evidence>
<dbReference type="InterPro" id="IPR033895">
    <property type="entry name" value="GPT"/>
</dbReference>
<evidence type="ECO:0000256" key="4">
    <source>
        <dbReference type="ARBA" id="ARBA00009317"/>
    </source>
</evidence>
<evidence type="ECO:0000256" key="17">
    <source>
        <dbReference type="ARBA" id="ARBA00044717"/>
    </source>
</evidence>
<dbReference type="GO" id="GO:0003975">
    <property type="term" value="F:UDP-N-acetylglucosamine-dolichyl-phosphate N-acetylglucosaminephosphotransferase activity"/>
    <property type="evidence" value="ECO:0007669"/>
    <property type="project" value="UniProtKB-EC"/>
</dbReference>
<evidence type="ECO:0000313" key="20">
    <source>
        <dbReference type="EMBL" id="NDV34929.1"/>
    </source>
</evidence>
<dbReference type="EMBL" id="GIBP01005960">
    <property type="protein sequence ID" value="NDV34929.1"/>
    <property type="molecule type" value="Transcribed_RNA"/>
</dbReference>
<evidence type="ECO:0000256" key="6">
    <source>
        <dbReference type="ARBA" id="ARBA00017659"/>
    </source>
</evidence>
<comment type="catalytic activity">
    <reaction evidence="18">
        <text>a di-trans,poly-cis-dolichyl phosphate + UDP-N-acetyl-alpha-D-glucosamine = an N-acetyl-alpha-D-glucosaminyl-diphospho-di-trans,poly-cis-dolichol + UMP</text>
        <dbReference type="Rhea" id="RHEA:13289"/>
        <dbReference type="Rhea" id="RHEA-COMP:19498"/>
        <dbReference type="Rhea" id="RHEA-COMP:19507"/>
        <dbReference type="ChEBI" id="CHEBI:57683"/>
        <dbReference type="ChEBI" id="CHEBI:57705"/>
        <dbReference type="ChEBI" id="CHEBI:57865"/>
        <dbReference type="ChEBI" id="CHEBI:58427"/>
        <dbReference type="EC" id="2.7.8.15"/>
    </reaction>
    <physiologicalReaction direction="left-to-right" evidence="18">
        <dbReference type="Rhea" id="RHEA:13290"/>
    </physiologicalReaction>
</comment>
<evidence type="ECO:0000256" key="16">
    <source>
        <dbReference type="ARBA" id="ARBA00033238"/>
    </source>
</evidence>
<name>A0A6B2LD20_9EUKA</name>
<keyword evidence="11" id="KW-0256">Endoplasmic reticulum</keyword>
<evidence type="ECO:0000256" key="8">
    <source>
        <dbReference type="ARBA" id="ARBA00022679"/>
    </source>
</evidence>
<evidence type="ECO:0000256" key="9">
    <source>
        <dbReference type="ARBA" id="ARBA00022692"/>
    </source>
</evidence>
<evidence type="ECO:0000256" key="18">
    <source>
        <dbReference type="ARBA" id="ARBA00045078"/>
    </source>
</evidence>
<evidence type="ECO:0000256" key="12">
    <source>
        <dbReference type="ARBA" id="ARBA00022842"/>
    </source>
</evidence>
<dbReference type="EC" id="2.7.8.15" evidence="5"/>
<comment type="subcellular location">
    <subcellularLocation>
        <location evidence="2">Endoplasmic reticulum membrane</location>
        <topology evidence="2">Multi-pass membrane protein</topology>
    </subcellularLocation>
</comment>
<keyword evidence="7" id="KW-0328">Glycosyltransferase</keyword>
<feature type="transmembrane region" description="Helical" evidence="19">
    <location>
        <begin position="167"/>
        <end position="189"/>
    </location>
</feature>
<feature type="transmembrane region" description="Helical" evidence="19">
    <location>
        <begin position="59"/>
        <end position="82"/>
    </location>
</feature>
<feature type="transmembrane region" description="Helical" evidence="19">
    <location>
        <begin position="141"/>
        <end position="160"/>
    </location>
</feature>
<organism evidence="20">
    <name type="scientific">Arcella intermedia</name>
    <dbReference type="NCBI Taxonomy" id="1963864"/>
    <lineage>
        <taxon>Eukaryota</taxon>
        <taxon>Amoebozoa</taxon>
        <taxon>Tubulinea</taxon>
        <taxon>Elardia</taxon>
        <taxon>Arcellinida</taxon>
        <taxon>Sphaerothecina</taxon>
        <taxon>Arcellidae</taxon>
        <taxon>Arcella</taxon>
    </lineage>
</organism>
<keyword evidence="9 19" id="KW-0812">Transmembrane</keyword>
<dbReference type="Pfam" id="PF00953">
    <property type="entry name" value="Glycos_transf_4"/>
    <property type="match status" value="1"/>
</dbReference>